<comment type="caution">
    <text evidence="1">The sequence shown here is derived from an EMBL/GenBank/DDBJ whole genome shotgun (WGS) entry which is preliminary data.</text>
</comment>
<dbReference type="Proteomes" id="UP000031668">
    <property type="component" value="Unassembled WGS sequence"/>
</dbReference>
<proteinExistence type="predicted"/>
<accession>A0A0C2N3H4</accession>
<reference evidence="1 2" key="1">
    <citation type="journal article" date="2014" name="Genome Biol. Evol.">
        <title>The genome of the myxosporean Thelohanellus kitauei shows adaptations to nutrient acquisition within its fish host.</title>
        <authorList>
            <person name="Yang Y."/>
            <person name="Xiong J."/>
            <person name="Zhou Z."/>
            <person name="Huo F."/>
            <person name="Miao W."/>
            <person name="Ran C."/>
            <person name="Liu Y."/>
            <person name="Zhang J."/>
            <person name="Feng J."/>
            <person name="Wang M."/>
            <person name="Wang M."/>
            <person name="Wang L."/>
            <person name="Yao B."/>
        </authorList>
    </citation>
    <scope>NUCLEOTIDE SEQUENCE [LARGE SCALE GENOMIC DNA]</scope>
    <source>
        <strain evidence="1">Wuqing</strain>
    </source>
</reference>
<name>A0A0C2N3H4_THEKT</name>
<keyword evidence="2" id="KW-1185">Reference proteome</keyword>
<dbReference type="EMBL" id="JWZT01000510">
    <property type="protein sequence ID" value="KII74201.1"/>
    <property type="molecule type" value="Genomic_DNA"/>
</dbReference>
<evidence type="ECO:0000313" key="2">
    <source>
        <dbReference type="Proteomes" id="UP000031668"/>
    </source>
</evidence>
<gene>
    <name evidence="1" type="ORF">RF11_00575</name>
</gene>
<organism evidence="1 2">
    <name type="scientific">Thelohanellus kitauei</name>
    <name type="common">Myxosporean</name>
    <dbReference type="NCBI Taxonomy" id="669202"/>
    <lineage>
        <taxon>Eukaryota</taxon>
        <taxon>Metazoa</taxon>
        <taxon>Cnidaria</taxon>
        <taxon>Myxozoa</taxon>
        <taxon>Myxosporea</taxon>
        <taxon>Bivalvulida</taxon>
        <taxon>Platysporina</taxon>
        <taxon>Myxobolidae</taxon>
        <taxon>Thelohanellus</taxon>
    </lineage>
</organism>
<sequence length="122" mass="13939">MPDTLSIRTQWKQGNSTFIFHQVIRTYPTGFFASYEFALLLSLRTILFIDEEGIVKFALSLTDRMLVVALDELNDISDPAQVAVFVRAINHNFDHIEELLRLASIHKLPKEDICLKLKSCGD</sequence>
<dbReference type="OrthoDB" id="10063846at2759"/>
<dbReference type="AlphaFoldDB" id="A0A0C2N3H4"/>
<protein>
    <submittedName>
        <fullName evidence="1">Uncharacterized protein</fullName>
    </submittedName>
</protein>
<evidence type="ECO:0000313" key="1">
    <source>
        <dbReference type="EMBL" id="KII74201.1"/>
    </source>
</evidence>